<feature type="region of interest" description="Disordered" evidence="7">
    <location>
        <begin position="1024"/>
        <end position="1080"/>
    </location>
</feature>
<feature type="compositionally biased region" description="Polar residues" evidence="7">
    <location>
        <begin position="203"/>
        <end position="213"/>
    </location>
</feature>
<protein>
    <recommendedName>
        <fullName evidence="8">PAP-associated domain-containing protein</fullName>
    </recommendedName>
</protein>
<feature type="compositionally biased region" description="Polar residues" evidence="7">
    <location>
        <begin position="129"/>
        <end position="141"/>
    </location>
</feature>
<evidence type="ECO:0000313" key="9">
    <source>
        <dbReference type="EMBL" id="CAK7270861.1"/>
    </source>
</evidence>
<keyword evidence="10" id="KW-1185">Reference proteome</keyword>
<evidence type="ECO:0000256" key="5">
    <source>
        <dbReference type="ARBA" id="ARBA00022723"/>
    </source>
</evidence>
<reference evidence="9 10" key="1">
    <citation type="submission" date="2024-01" db="EMBL/GenBank/DDBJ databases">
        <authorList>
            <person name="Allen C."/>
            <person name="Tagirdzhanova G."/>
        </authorList>
    </citation>
    <scope>NUCLEOTIDE SEQUENCE [LARGE SCALE GENOMIC DNA]</scope>
    <source>
        <strain evidence="9 10">CBS 119000</strain>
    </source>
</reference>
<dbReference type="Proteomes" id="UP001642502">
    <property type="component" value="Unassembled WGS sequence"/>
</dbReference>
<dbReference type="SUPFAM" id="SSF81301">
    <property type="entry name" value="Nucleotidyltransferase"/>
    <property type="match status" value="1"/>
</dbReference>
<dbReference type="Gene3D" id="1.10.1410.10">
    <property type="match status" value="1"/>
</dbReference>
<accession>A0ABP0DRD6</accession>
<dbReference type="Pfam" id="PF03828">
    <property type="entry name" value="PAP_assoc"/>
    <property type="match status" value="1"/>
</dbReference>
<feature type="compositionally biased region" description="Low complexity" evidence="7">
    <location>
        <begin position="1040"/>
        <end position="1049"/>
    </location>
</feature>
<comment type="cofactor">
    <cofactor evidence="2">
        <name>Mg(2+)</name>
        <dbReference type="ChEBI" id="CHEBI:18420"/>
    </cofactor>
</comment>
<evidence type="ECO:0000256" key="3">
    <source>
        <dbReference type="ARBA" id="ARBA00008593"/>
    </source>
</evidence>
<feature type="compositionally biased region" description="Basic residues" evidence="7">
    <location>
        <begin position="248"/>
        <end position="258"/>
    </location>
</feature>
<feature type="region of interest" description="Disordered" evidence="7">
    <location>
        <begin position="1"/>
        <end position="270"/>
    </location>
</feature>
<organism evidence="9 10">
    <name type="scientific">Sporothrix epigloea</name>
    <dbReference type="NCBI Taxonomy" id="1892477"/>
    <lineage>
        <taxon>Eukaryota</taxon>
        <taxon>Fungi</taxon>
        <taxon>Dikarya</taxon>
        <taxon>Ascomycota</taxon>
        <taxon>Pezizomycotina</taxon>
        <taxon>Sordariomycetes</taxon>
        <taxon>Sordariomycetidae</taxon>
        <taxon>Ophiostomatales</taxon>
        <taxon>Ophiostomataceae</taxon>
        <taxon>Sporothrix</taxon>
    </lineage>
</organism>
<feature type="compositionally biased region" description="Polar residues" evidence="7">
    <location>
        <begin position="1059"/>
        <end position="1073"/>
    </location>
</feature>
<feature type="compositionally biased region" description="Low complexity" evidence="7">
    <location>
        <begin position="66"/>
        <end position="79"/>
    </location>
</feature>
<feature type="compositionally biased region" description="Basic residues" evidence="7">
    <location>
        <begin position="226"/>
        <end position="235"/>
    </location>
</feature>
<evidence type="ECO:0000313" key="10">
    <source>
        <dbReference type="Proteomes" id="UP001642502"/>
    </source>
</evidence>
<evidence type="ECO:0000256" key="7">
    <source>
        <dbReference type="SAM" id="MobiDB-lite"/>
    </source>
</evidence>
<feature type="compositionally biased region" description="Polar residues" evidence="7">
    <location>
        <begin position="906"/>
        <end position="916"/>
    </location>
</feature>
<comment type="cofactor">
    <cofactor evidence="1">
        <name>Mn(2+)</name>
        <dbReference type="ChEBI" id="CHEBI:29035"/>
    </cofactor>
</comment>
<gene>
    <name evidence="9" type="ORF">SEPCBS119000_004305</name>
</gene>
<dbReference type="InterPro" id="IPR043519">
    <property type="entry name" value="NT_sf"/>
</dbReference>
<evidence type="ECO:0000256" key="6">
    <source>
        <dbReference type="ARBA" id="ARBA00022842"/>
    </source>
</evidence>
<dbReference type="PANTHER" id="PTHR12271:SF40">
    <property type="entry name" value="POLY(A) RNA POLYMERASE GLD2"/>
    <property type="match status" value="1"/>
</dbReference>
<dbReference type="PANTHER" id="PTHR12271">
    <property type="entry name" value="POLY A POLYMERASE CID PAP -RELATED"/>
    <property type="match status" value="1"/>
</dbReference>
<feature type="region of interest" description="Disordered" evidence="7">
    <location>
        <begin position="906"/>
        <end position="931"/>
    </location>
</feature>
<dbReference type="EMBL" id="CAWUON010000064">
    <property type="protein sequence ID" value="CAK7270861.1"/>
    <property type="molecule type" value="Genomic_DNA"/>
</dbReference>
<evidence type="ECO:0000256" key="1">
    <source>
        <dbReference type="ARBA" id="ARBA00001936"/>
    </source>
</evidence>
<keyword evidence="4" id="KW-0808">Transferase</keyword>
<name>A0ABP0DRD6_9PEZI</name>
<feature type="compositionally biased region" description="Polar residues" evidence="7">
    <location>
        <begin position="105"/>
        <end position="116"/>
    </location>
</feature>
<comment type="caution">
    <text evidence="9">The sequence shown here is derived from an EMBL/GenBank/DDBJ whole genome shotgun (WGS) entry which is preliminary data.</text>
</comment>
<feature type="compositionally biased region" description="Polar residues" evidence="7">
    <location>
        <begin position="259"/>
        <end position="270"/>
    </location>
</feature>
<feature type="compositionally biased region" description="Low complexity" evidence="7">
    <location>
        <begin position="1024"/>
        <end position="1033"/>
    </location>
</feature>
<evidence type="ECO:0000259" key="8">
    <source>
        <dbReference type="Pfam" id="PF03828"/>
    </source>
</evidence>
<dbReference type="Gene3D" id="3.30.460.10">
    <property type="entry name" value="Beta Polymerase, domain 2"/>
    <property type="match status" value="1"/>
</dbReference>
<proteinExistence type="inferred from homology"/>
<keyword evidence="6" id="KW-0460">Magnesium</keyword>
<comment type="similarity">
    <text evidence="3">Belongs to the DNA polymerase type-B-like family.</text>
</comment>
<keyword evidence="5" id="KW-0479">Metal-binding</keyword>
<feature type="domain" description="PAP-associated" evidence="8">
    <location>
        <begin position="964"/>
        <end position="1014"/>
    </location>
</feature>
<sequence>MYHQQRNRAGDGEKRPKTSPGSNAAHGESPLEDRLRSMILTNSDNRSADTPVAAKPTPHPGAQHPTTASRTSAIASTTSNGPGIVNAAGSDISPASPKAARKRMNQSQRRQMSAQLSIAADPRPLPPFSSGNFASSTSYESRQYPHHQHPNQPQRHNQHQNGHYQQRQTAQRPQTAIVQPSHYSHSPMPLTGQNNGPFHPSQPRHQQSLSYQGPSLRDDQVNWRSHQSHHSRQAHHTSLSSVDSQASRNRRPHHHNHFTSHSQSRSFQANPQDIQAQSAILEQLCEQIVSSAEIEPSEIYEKEAFRVSIERMCQEALAKNQTEEGNHSDFPLQRVRLLCFGSLSSGFATKASDMDLGLILPPSIPLTDFSTSPVPRLIEKAFLDAGLGARLLSRTRVPIIKLCEKPPEQLRLGLLDERAKWEKGLLPEHDEHEADEEAVDDVESAAVNTVVAGGNMDGKANRFEEKKANHLRNDSVLDGPIDEDQYRQILDHLKQSASQTLDYYYSNAKRILRKLGGRDITYSTARDFKEKDFKILTDVCYGFVNGLADVKLRNRLLATQSLKTAHSPSQINYRSLAGVYMQTEGAALAMLWDVREILEKDSHHEEEALKKIRQFADLQNRSNFAVDLLGYNKEMQLMLENLRKIASLQVLTLEQRQYETATQYHERTEKFLFQLGGHDAASPNNVILCAIIKRYIAGIWNHETRNLVDAFSQTLDRPSLRVIARRHKSLQLALEFDKALAKDCYDEETAKQVQAYVDVLRLPLQKCELPGRRSEYYVARSPETARVILLARQLADPSKLAPNRPRDPYRDRLEFPKTGAGVQCDINFSAHLALQNTALLRCYSHTDTRVRPLVLFVKLWAKRRGINTAYRGTLSSYGYVLMMLHYLVNIAQPFVCPNLQQLGRSAETQGAGSHSGSVGDATAPSGMKEDENNMLKGRDLRFWRDEEEIKSFAARGMITQNTDSIGHLLRGFFEYYAQSNFMSTVPSKGFDWGRDVLSLRTPGGLRSKQEKGWTGARTVLEAQNQAAEQAQAQPQPPATPTAARSAVATEASPPIEPAVSQQPSLTDTANKTGASPVAAPPVKAAELKEVKHRYLFAIEDPFELEHNVARTVTHSGIVAIRDEFRRAWRIVKNMGKAGGVGVVEEDLLADVTDIQAKERELFEELLNEIHGPAVAQ</sequence>
<feature type="compositionally biased region" description="Low complexity" evidence="7">
    <location>
        <begin position="150"/>
        <end position="176"/>
    </location>
</feature>
<dbReference type="SUPFAM" id="SSF81631">
    <property type="entry name" value="PAP/OAS1 substrate-binding domain"/>
    <property type="match status" value="1"/>
</dbReference>
<evidence type="ECO:0000256" key="4">
    <source>
        <dbReference type="ARBA" id="ARBA00022679"/>
    </source>
</evidence>
<evidence type="ECO:0000256" key="2">
    <source>
        <dbReference type="ARBA" id="ARBA00001946"/>
    </source>
</evidence>
<dbReference type="InterPro" id="IPR002058">
    <property type="entry name" value="PAP_assoc"/>
</dbReference>